<comment type="caution">
    <text evidence="1">The sequence shown here is derived from an EMBL/GenBank/DDBJ whole genome shotgun (WGS) entry which is preliminary data.</text>
</comment>
<organism evidence="1 2">
    <name type="scientific">Adineta steineri</name>
    <dbReference type="NCBI Taxonomy" id="433720"/>
    <lineage>
        <taxon>Eukaryota</taxon>
        <taxon>Metazoa</taxon>
        <taxon>Spiralia</taxon>
        <taxon>Gnathifera</taxon>
        <taxon>Rotifera</taxon>
        <taxon>Eurotatoria</taxon>
        <taxon>Bdelloidea</taxon>
        <taxon>Adinetida</taxon>
        <taxon>Adinetidae</taxon>
        <taxon>Adineta</taxon>
    </lineage>
</organism>
<accession>A0A820H633</accession>
<name>A0A820H633_9BILA</name>
<evidence type="ECO:0000313" key="1">
    <source>
        <dbReference type="EMBL" id="CAF4290901.1"/>
    </source>
</evidence>
<dbReference type="AlphaFoldDB" id="A0A820H633"/>
<reference evidence="1" key="1">
    <citation type="submission" date="2021-02" db="EMBL/GenBank/DDBJ databases">
        <authorList>
            <person name="Nowell W R."/>
        </authorList>
    </citation>
    <scope>NUCLEOTIDE SEQUENCE</scope>
</reference>
<feature type="non-terminal residue" evidence="1">
    <location>
        <position position="1"/>
    </location>
</feature>
<sequence length="36" mass="3935">MATSINMGYSGYVDAYGRPIGNDVNKWFKNGVRPVG</sequence>
<dbReference type="Proteomes" id="UP000663844">
    <property type="component" value="Unassembled WGS sequence"/>
</dbReference>
<protein>
    <submittedName>
        <fullName evidence="1">Uncharacterized protein</fullName>
    </submittedName>
</protein>
<gene>
    <name evidence="1" type="ORF">OXD698_LOCUS45585</name>
</gene>
<proteinExistence type="predicted"/>
<evidence type="ECO:0000313" key="2">
    <source>
        <dbReference type="Proteomes" id="UP000663844"/>
    </source>
</evidence>
<dbReference type="EMBL" id="CAJOAZ010015268">
    <property type="protein sequence ID" value="CAF4290901.1"/>
    <property type="molecule type" value="Genomic_DNA"/>
</dbReference>